<gene>
    <name evidence="6" type="ORF">GSOID_T00015392001</name>
</gene>
<dbReference type="Pfam" id="PF24495">
    <property type="entry name" value="Ig_TMEM131_2"/>
    <property type="match status" value="1"/>
</dbReference>
<evidence type="ECO:0000259" key="4">
    <source>
        <dbReference type="Pfam" id="PF24495"/>
    </source>
</evidence>
<dbReference type="InterPro" id="IPR056311">
    <property type="entry name" value="TMEM131_Ig_2"/>
</dbReference>
<feature type="compositionally biased region" description="Basic and acidic residues" evidence="2">
    <location>
        <begin position="1553"/>
        <end position="1564"/>
    </location>
</feature>
<feature type="coiled-coil region" evidence="1">
    <location>
        <begin position="361"/>
        <end position="388"/>
    </location>
</feature>
<keyword evidence="7" id="KW-1185">Reference proteome</keyword>
<evidence type="ECO:0000256" key="1">
    <source>
        <dbReference type="SAM" id="Coils"/>
    </source>
</evidence>
<dbReference type="PANTHER" id="PTHR22050:SF0">
    <property type="entry name" value="TRANSMEMBRANE PROTEIN 131 HOMOLOG"/>
    <property type="match status" value="1"/>
</dbReference>
<evidence type="ECO:0000259" key="3">
    <source>
        <dbReference type="Pfam" id="PF12371"/>
    </source>
</evidence>
<evidence type="ECO:0000259" key="5">
    <source>
        <dbReference type="Pfam" id="PF24499"/>
    </source>
</evidence>
<dbReference type="OrthoDB" id="168404at2759"/>
<feature type="region of interest" description="Disordered" evidence="2">
    <location>
        <begin position="1195"/>
        <end position="1391"/>
    </location>
</feature>
<feature type="domain" description="Transmembrane protein 131-like N-terminal" evidence="3">
    <location>
        <begin position="18"/>
        <end position="100"/>
    </location>
</feature>
<accession>E4XMJ8</accession>
<dbReference type="InParanoid" id="E4XMJ8"/>
<dbReference type="InterPro" id="IPR055436">
    <property type="entry name" value="Ig_TMEM131L_4"/>
</dbReference>
<evidence type="ECO:0000313" key="6">
    <source>
        <dbReference type="EMBL" id="CBY11205.1"/>
    </source>
</evidence>
<dbReference type="GO" id="GO:0016020">
    <property type="term" value="C:membrane"/>
    <property type="evidence" value="ECO:0007669"/>
    <property type="project" value="TreeGrafter"/>
</dbReference>
<feature type="compositionally biased region" description="Low complexity" evidence="2">
    <location>
        <begin position="1294"/>
        <end position="1304"/>
    </location>
</feature>
<feature type="domain" description="TMEM131 second Ig-like" evidence="4">
    <location>
        <begin position="117"/>
        <end position="206"/>
    </location>
</feature>
<organism evidence="6">
    <name type="scientific">Oikopleura dioica</name>
    <name type="common">Tunicate</name>
    <dbReference type="NCBI Taxonomy" id="34765"/>
    <lineage>
        <taxon>Eukaryota</taxon>
        <taxon>Metazoa</taxon>
        <taxon>Chordata</taxon>
        <taxon>Tunicata</taxon>
        <taxon>Appendicularia</taxon>
        <taxon>Copelata</taxon>
        <taxon>Oikopleuridae</taxon>
        <taxon>Oikopleura</taxon>
    </lineage>
</organism>
<sequence>MPYIKQSEKIPYKGMWIRFDPPFLDFGNTHLGKEIKKEVRIINMHDDKTLDISSIESPNKYFSIIQPKQRVLEPQETITFEVIFLPRKIGNVEQTLFINTSSSKLKYPLFGVATSNPFRLPTFLKSRIPLGERQPFKLSLYNPEKCPLQVTELYSSSPRVQILLNKSRTRVHRKELTIFPYEEKQIATAVFLEKNFTGSQSAFVRLTVNRTSTIFNGVTTPECEKKPPFQLIIPFDVDVWNVPAVYPKEWLLDFGVVHESTKTVKKPIIIRNMGINDSVTFDWIRQLPVVQKPIKLNMKNSMKIPDSGSEALLGNITFLYDEALATGKSYFSGLLRLHWRPNMLYSDLEIPWQARILRGALELEQQQLKFLLSEIRETQEKVRKITIKNTFEEPIFVNKIDINHDRDNSDRENAFKIRYLQDSRLLKSGEETEFFEIELAHCKWNKRIKQMDCPEDIIETQLNIHTNASVFNYDLLFYYGLVNYQVSTPDPSINSNSSKIAFGLTATGDQKCQVIMLSNKNPIDIALERYHIEDLPNYGISHHMWPMTSLEFGRRDVSHRKMPSEFPLNLKRHSTSIFEFCLGVAEQRRIEGTLAIESHFQVIRIPFEGKWYDGSMKIMDSPVKLPPSFPGKKVSAEFSMFSTFQRDLHPSSVIPNEIGIVRYIPNNKIVHAMTKTIVGKLEFDGRQYCKGEYFTKCECMGSLRPDNKCGKIWLSSLDKPHQSAKNDAELYDKFRAHFKKQESETRTSLTIMTTENVLYDFNFKPDFTWPRLAQVQTKETFLQHPIMFAQTAVTIPHRLQAQRVIKIKNPSDDYIMFQPVLLGDIHQNYRIEKALKDDYPYLNPKNDLNYSPDFAIVRKNVSAKNGEYQLPRPVIPPQSEETIVLTFIPNRVGMHEAVLLLRNNLTVLEPIRLMGKGVKEQIKLKDGNSYFTMLFRDDDLKDCYFTKPGELPFKKGSKTTLILENFSVIPSNIVQVRINGEFCASDGWEVQDCSRLSGKLSDGHMPISDKEKEPAYKEIKLKYRPDFSMLETQAIMDITTEFGGKFVFMLQSRVPKEHIQACRASIPRPPWEASCRKVIVAMMWILLFGIIIMGYIEANCVTSDYFEKVGKTAIIPASVIDPLMRKMYSHLKRKRPEAKVAPIQNHSYKKLLEDPSKYRLLTNDEVQRMIKAGEEIRLNDEQKLALELLEKKARADDNDKDTSVSPSSSSRRSSSVEEIKPKSSDEIKEESLPEWANDESTAISDQSKCESDFKELSQRAKMLDKEMENPKTPRKNQVRKRVKTPRDKRKKASRSSSLSSSASSVQPVTRAVVKPTKALPVEDIPVSDSTDSSSGHDFLPPTKSFLTRDHIRSVKLESSSVPAVPKLKRSETPPKPDSGDEKEPFDPFGLNTLGQNVERAIQRQENSILNERPRVFDPAPGRNPRPAPTPIYQHPYNSPYDSYQPRYGEVRYRGDNYRPSEDLYQDRPWPTVTENRAPFRSDIFGENRGFQSSQNSGFLQSHSPPISSAAFDSVTRSSTIPPPGFASTSSNAKDLRAVFGNQPQSTLFPGEITSKERKKQDERIREAGERYKIRGIWDN</sequence>
<dbReference type="Gene3D" id="2.60.40.10">
    <property type="entry name" value="Immunoglobulins"/>
    <property type="match status" value="1"/>
</dbReference>
<keyword evidence="1" id="KW-0175">Coiled coil</keyword>
<evidence type="ECO:0000313" key="7">
    <source>
        <dbReference type="Proteomes" id="UP000001307"/>
    </source>
</evidence>
<dbReference type="InterPro" id="IPR013783">
    <property type="entry name" value="Ig-like_fold"/>
</dbReference>
<dbReference type="Proteomes" id="UP000001307">
    <property type="component" value="Unassembled WGS sequence"/>
</dbReference>
<feature type="region of interest" description="Disordered" evidence="2">
    <location>
        <begin position="1413"/>
        <end position="1444"/>
    </location>
</feature>
<dbReference type="Pfam" id="PF12371">
    <property type="entry name" value="TMEM131_like_N"/>
    <property type="match status" value="1"/>
</dbReference>
<feature type="compositionally biased region" description="Basic and acidic residues" evidence="2">
    <location>
        <begin position="1214"/>
        <end position="1231"/>
    </location>
</feature>
<feature type="compositionally biased region" description="Basic residues" evidence="2">
    <location>
        <begin position="1272"/>
        <end position="1293"/>
    </location>
</feature>
<name>E4XMJ8_OIKDI</name>
<feature type="region of interest" description="Disordered" evidence="2">
    <location>
        <begin position="1509"/>
        <end position="1564"/>
    </location>
</feature>
<dbReference type="PANTHER" id="PTHR22050">
    <property type="entry name" value="RW1 PROTEIN HOMOLOG"/>
    <property type="match status" value="1"/>
</dbReference>
<dbReference type="InterPro" id="IPR022113">
    <property type="entry name" value="TMEM131L_N"/>
</dbReference>
<feature type="compositionally biased region" description="Basic and acidic residues" evidence="2">
    <location>
        <begin position="1247"/>
        <end position="1271"/>
    </location>
</feature>
<evidence type="ECO:0000256" key="2">
    <source>
        <dbReference type="SAM" id="MobiDB-lite"/>
    </source>
</evidence>
<dbReference type="EMBL" id="FN653078">
    <property type="protein sequence ID" value="CBY11205.1"/>
    <property type="molecule type" value="Genomic_DNA"/>
</dbReference>
<proteinExistence type="predicted"/>
<protein>
    <submittedName>
        <fullName evidence="6">Uncharacterized protein</fullName>
    </submittedName>
</protein>
<feature type="compositionally biased region" description="Basic and acidic residues" evidence="2">
    <location>
        <begin position="1346"/>
        <end position="1355"/>
    </location>
</feature>
<dbReference type="InterPro" id="IPR039877">
    <property type="entry name" value="TMEM131-like"/>
</dbReference>
<feature type="compositionally biased region" description="Low complexity" evidence="2">
    <location>
        <begin position="1203"/>
        <end position="1213"/>
    </location>
</feature>
<dbReference type="Pfam" id="PF24499">
    <property type="entry name" value="Ig_TMEM131L_4"/>
    <property type="match status" value="1"/>
</dbReference>
<feature type="domain" description="TMEM131L fourth Ig-like" evidence="5">
    <location>
        <begin position="803"/>
        <end position="917"/>
    </location>
</feature>
<feature type="compositionally biased region" description="Basic and acidic residues" evidence="2">
    <location>
        <begin position="1368"/>
        <end position="1385"/>
    </location>
</feature>
<reference evidence="6" key="1">
    <citation type="journal article" date="2010" name="Science">
        <title>Plasticity of animal genome architecture unmasked by rapid evolution of a pelagic tunicate.</title>
        <authorList>
            <person name="Denoeud F."/>
            <person name="Henriet S."/>
            <person name="Mungpakdee S."/>
            <person name="Aury J.M."/>
            <person name="Da Silva C."/>
            <person name="Brinkmann H."/>
            <person name="Mikhaleva J."/>
            <person name="Olsen L.C."/>
            <person name="Jubin C."/>
            <person name="Canestro C."/>
            <person name="Bouquet J.M."/>
            <person name="Danks G."/>
            <person name="Poulain J."/>
            <person name="Campsteijn C."/>
            <person name="Adamski M."/>
            <person name="Cross I."/>
            <person name="Yadetie F."/>
            <person name="Muffato M."/>
            <person name="Louis A."/>
            <person name="Butcher S."/>
            <person name="Tsagkogeorga G."/>
            <person name="Konrad A."/>
            <person name="Singh S."/>
            <person name="Jensen M.F."/>
            <person name="Cong E.H."/>
            <person name="Eikeseth-Otteraa H."/>
            <person name="Noel B."/>
            <person name="Anthouard V."/>
            <person name="Porcel B.M."/>
            <person name="Kachouri-Lafond R."/>
            <person name="Nishino A."/>
            <person name="Ugolini M."/>
            <person name="Chourrout P."/>
            <person name="Nishida H."/>
            <person name="Aasland R."/>
            <person name="Huzurbazar S."/>
            <person name="Westhof E."/>
            <person name="Delsuc F."/>
            <person name="Lehrach H."/>
            <person name="Reinhardt R."/>
            <person name="Weissenbach J."/>
            <person name="Roy S.W."/>
            <person name="Artiguenave F."/>
            <person name="Postlethwait J.H."/>
            <person name="Manak J.R."/>
            <person name="Thompson E.M."/>
            <person name="Jaillon O."/>
            <person name="Du Pasquier L."/>
            <person name="Boudinot P."/>
            <person name="Liberles D.A."/>
            <person name="Volff J.N."/>
            <person name="Philippe H."/>
            <person name="Lenhard B."/>
            <person name="Roest Crollius H."/>
            <person name="Wincker P."/>
            <person name="Chourrout D."/>
        </authorList>
    </citation>
    <scope>NUCLEOTIDE SEQUENCE [LARGE SCALE GENOMIC DNA]</scope>
</reference>